<dbReference type="EMBL" id="ASHM01092082">
    <property type="protein sequence ID" value="PNX64054.1"/>
    <property type="molecule type" value="Genomic_DNA"/>
</dbReference>
<reference evidence="1 2" key="1">
    <citation type="journal article" date="2014" name="Am. J. Bot.">
        <title>Genome assembly and annotation for red clover (Trifolium pratense; Fabaceae).</title>
        <authorList>
            <person name="Istvanek J."/>
            <person name="Jaros M."/>
            <person name="Krenek A."/>
            <person name="Repkova J."/>
        </authorList>
    </citation>
    <scope>NUCLEOTIDE SEQUENCE [LARGE SCALE GENOMIC DNA]</scope>
    <source>
        <strain evidence="2">cv. Tatra</strain>
        <tissue evidence="1">Young leaves</tissue>
    </source>
</reference>
<organism evidence="1 2">
    <name type="scientific">Trifolium pratense</name>
    <name type="common">Red clover</name>
    <dbReference type="NCBI Taxonomy" id="57577"/>
    <lineage>
        <taxon>Eukaryota</taxon>
        <taxon>Viridiplantae</taxon>
        <taxon>Streptophyta</taxon>
        <taxon>Embryophyta</taxon>
        <taxon>Tracheophyta</taxon>
        <taxon>Spermatophyta</taxon>
        <taxon>Magnoliopsida</taxon>
        <taxon>eudicotyledons</taxon>
        <taxon>Gunneridae</taxon>
        <taxon>Pentapetalae</taxon>
        <taxon>rosids</taxon>
        <taxon>fabids</taxon>
        <taxon>Fabales</taxon>
        <taxon>Fabaceae</taxon>
        <taxon>Papilionoideae</taxon>
        <taxon>50 kb inversion clade</taxon>
        <taxon>NPAAA clade</taxon>
        <taxon>Hologalegina</taxon>
        <taxon>IRL clade</taxon>
        <taxon>Trifolieae</taxon>
        <taxon>Trifolium</taxon>
    </lineage>
</organism>
<reference evidence="1 2" key="2">
    <citation type="journal article" date="2017" name="Front. Plant Sci.">
        <title>Gene Classification and Mining of Molecular Markers Useful in Red Clover (Trifolium pratense) Breeding.</title>
        <authorList>
            <person name="Istvanek J."/>
            <person name="Dluhosova J."/>
            <person name="Dluhos P."/>
            <person name="Patkova L."/>
            <person name="Nedelnik J."/>
            <person name="Repkova J."/>
        </authorList>
    </citation>
    <scope>NUCLEOTIDE SEQUENCE [LARGE SCALE GENOMIC DNA]</scope>
    <source>
        <strain evidence="2">cv. Tatra</strain>
        <tissue evidence="1">Young leaves</tissue>
    </source>
</reference>
<protein>
    <submittedName>
        <fullName evidence="1">Uncharacterized protein</fullName>
    </submittedName>
</protein>
<evidence type="ECO:0000313" key="1">
    <source>
        <dbReference type="EMBL" id="PNX64054.1"/>
    </source>
</evidence>
<proteinExistence type="predicted"/>
<dbReference type="PANTHER" id="PTHR48475:SF2">
    <property type="entry name" value="RIBONUCLEASE H"/>
    <property type="match status" value="1"/>
</dbReference>
<dbReference type="Proteomes" id="UP000236291">
    <property type="component" value="Unassembled WGS sequence"/>
</dbReference>
<feature type="non-terminal residue" evidence="1">
    <location>
        <position position="121"/>
    </location>
</feature>
<gene>
    <name evidence="1" type="ORF">L195_g053820</name>
</gene>
<dbReference type="PANTHER" id="PTHR48475">
    <property type="entry name" value="RIBONUCLEASE H"/>
    <property type="match status" value="1"/>
</dbReference>
<name>A0A2K3KCP7_TRIPR</name>
<sequence length="121" mass="13689">MSTKKKKGGNQSLIQETLSKPSIEKPSEVFLICDINVNSWMTPVFNFLNVGSLPNDKKETTKVKRRVCAYAILNGKMYHRGFSIPLLKCVEEREMNSILSEIHEGINDQHIGGRSLARKLI</sequence>
<accession>A0A2K3KCP7</accession>
<dbReference type="AlphaFoldDB" id="A0A2K3KCP7"/>
<evidence type="ECO:0000313" key="2">
    <source>
        <dbReference type="Proteomes" id="UP000236291"/>
    </source>
</evidence>
<comment type="caution">
    <text evidence="1">The sequence shown here is derived from an EMBL/GenBank/DDBJ whole genome shotgun (WGS) entry which is preliminary data.</text>
</comment>